<feature type="region of interest" description="Disordered" evidence="1">
    <location>
        <begin position="162"/>
        <end position="184"/>
    </location>
</feature>
<feature type="compositionally biased region" description="Basic and acidic residues" evidence="1">
    <location>
        <begin position="22"/>
        <end position="71"/>
    </location>
</feature>
<feature type="compositionally biased region" description="Polar residues" evidence="1">
    <location>
        <begin position="85"/>
        <end position="98"/>
    </location>
</feature>
<organism evidence="2 3">
    <name type="scientific">Plakobranchus ocellatus</name>
    <dbReference type="NCBI Taxonomy" id="259542"/>
    <lineage>
        <taxon>Eukaryota</taxon>
        <taxon>Metazoa</taxon>
        <taxon>Spiralia</taxon>
        <taxon>Lophotrochozoa</taxon>
        <taxon>Mollusca</taxon>
        <taxon>Gastropoda</taxon>
        <taxon>Heterobranchia</taxon>
        <taxon>Euthyneura</taxon>
        <taxon>Panpulmonata</taxon>
        <taxon>Sacoglossa</taxon>
        <taxon>Placobranchoidea</taxon>
        <taxon>Plakobranchidae</taxon>
        <taxon>Plakobranchus</taxon>
    </lineage>
</organism>
<gene>
    <name evidence="2" type="ORF">PoB_002259700</name>
</gene>
<evidence type="ECO:0000256" key="1">
    <source>
        <dbReference type="SAM" id="MobiDB-lite"/>
    </source>
</evidence>
<dbReference type="EMBL" id="BLXT01002641">
    <property type="protein sequence ID" value="GFN96091.1"/>
    <property type="molecule type" value="Genomic_DNA"/>
</dbReference>
<feature type="region of interest" description="Disordered" evidence="1">
    <location>
        <begin position="1"/>
        <end position="116"/>
    </location>
</feature>
<feature type="compositionally biased region" description="Basic residues" evidence="1">
    <location>
        <begin position="172"/>
        <end position="184"/>
    </location>
</feature>
<protein>
    <submittedName>
        <fullName evidence="2">Nucleolar protein 7-like isoform x1</fullName>
    </submittedName>
</protein>
<comment type="caution">
    <text evidence="2">The sequence shown here is derived from an EMBL/GenBank/DDBJ whole genome shotgun (WGS) entry which is preliminary data.</text>
</comment>
<dbReference type="Proteomes" id="UP000735302">
    <property type="component" value="Unassembled WGS sequence"/>
</dbReference>
<reference evidence="2 3" key="1">
    <citation type="journal article" date="2021" name="Elife">
        <title>Chloroplast acquisition without the gene transfer in kleptoplastic sea slugs, Plakobranchus ocellatus.</title>
        <authorList>
            <person name="Maeda T."/>
            <person name="Takahashi S."/>
            <person name="Yoshida T."/>
            <person name="Shimamura S."/>
            <person name="Takaki Y."/>
            <person name="Nagai Y."/>
            <person name="Toyoda A."/>
            <person name="Suzuki Y."/>
            <person name="Arimoto A."/>
            <person name="Ishii H."/>
            <person name="Satoh N."/>
            <person name="Nishiyama T."/>
            <person name="Hasebe M."/>
            <person name="Maruyama T."/>
            <person name="Minagawa J."/>
            <person name="Obokata J."/>
            <person name="Shigenobu S."/>
        </authorList>
    </citation>
    <scope>NUCLEOTIDE SEQUENCE [LARGE SCALE GENOMIC DNA]</scope>
</reference>
<evidence type="ECO:0000313" key="3">
    <source>
        <dbReference type="Proteomes" id="UP000735302"/>
    </source>
</evidence>
<keyword evidence="3" id="KW-1185">Reference proteome</keyword>
<dbReference type="AlphaFoldDB" id="A0AAV3ZLF6"/>
<sequence>MNPFDSSSEDEAPEEVSVTSTRQERVEQQKRIQNENRKNKEEEKGRRRQRNEMFRAQKERKLQELSKRKLPQDVLDGIPAKSSRVAASTQEETNTDKNNSSEDLEEKHVDFDDEGFDEVSPDFIPLGSSNLAVVTEDQVSKLRLSSVQEALNFKHSRLYNQRYIPRESTQQRRAKAAKKRANRS</sequence>
<accession>A0AAV3ZLF6</accession>
<evidence type="ECO:0000313" key="2">
    <source>
        <dbReference type="EMBL" id="GFN96091.1"/>
    </source>
</evidence>
<name>A0AAV3ZLF6_9GAST</name>
<proteinExistence type="predicted"/>